<organism evidence="1 2">
    <name type="scientific">Nonlabens ulvanivorans</name>
    <name type="common">Persicivirga ulvanivorans</name>
    <dbReference type="NCBI Taxonomy" id="906888"/>
    <lineage>
        <taxon>Bacteria</taxon>
        <taxon>Pseudomonadati</taxon>
        <taxon>Bacteroidota</taxon>
        <taxon>Flavobacteriia</taxon>
        <taxon>Flavobacteriales</taxon>
        <taxon>Flavobacteriaceae</taxon>
        <taxon>Nonlabens</taxon>
    </lineage>
</organism>
<keyword evidence="1" id="KW-0131">Cell cycle</keyword>
<reference evidence="1 2" key="1">
    <citation type="journal article" date="2014" name="Genome Announc.">
        <title>Draft Genome Sequences of Marine Flavobacterium Nonlabens Strains NR17, NR24, NR27, NR32, NR33, and Ara13.</title>
        <authorList>
            <person name="Nakanishi M."/>
            <person name="Meirelles P."/>
            <person name="Suzuki R."/>
            <person name="Takatani N."/>
            <person name="Mino S."/>
            <person name="Suda W."/>
            <person name="Oshima K."/>
            <person name="Hattori M."/>
            <person name="Ohkuma M."/>
            <person name="Hosokawa M."/>
            <person name="Miyashita K."/>
            <person name="Thompson F.L."/>
            <person name="Niwa A."/>
            <person name="Sawabe T."/>
            <person name="Sawabe T."/>
        </authorList>
    </citation>
    <scope>NUCLEOTIDE SEQUENCE [LARGE SCALE GENOMIC DNA]</scope>
    <source>
        <strain evidence="2">JCM19314</strain>
    </source>
</reference>
<name>A0A090QAN4_NONUL</name>
<dbReference type="EMBL" id="BBMM01000003">
    <property type="protein sequence ID" value="GAK99995.1"/>
    <property type="molecule type" value="Genomic_DNA"/>
</dbReference>
<evidence type="ECO:0000313" key="2">
    <source>
        <dbReference type="Proteomes" id="UP000029226"/>
    </source>
</evidence>
<gene>
    <name evidence="1" type="ORF">JCM19314_1180</name>
</gene>
<dbReference type="Proteomes" id="UP000029226">
    <property type="component" value="Unassembled WGS sequence"/>
</dbReference>
<evidence type="ECO:0000313" key="1">
    <source>
        <dbReference type="EMBL" id="GAK99995.1"/>
    </source>
</evidence>
<dbReference type="GO" id="GO:0051301">
    <property type="term" value="P:cell division"/>
    <property type="evidence" value="ECO:0007669"/>
    <property type="project" value="UniProtKB-KW"/>
</dbReference>
<proteinExistence type="predicted"/>
<dbReference type="AlphaFoldDB" id="A0A090QAN4"/>
<keyword evidence="1" id="KW-0132">Cell division</keyword>
<protein>
    <submittedName>
        <fullName evidence="1">Cell division inhibitor</fullName>
    </submittedName>
</protein>
<comment type="caution">
    <text evidence="1">The sequence shown here is derived from an EMBL/GenBank/DDBJ whole genome shotgun (WGS) entry which is preliminary data.</text>
</comment>
<sequence length="39" mass="4760">MDEIFRFRESALIKHFGEYKENAHTQNNLQETQKHEILN</sequence>
<accession>A0A090QAN4</accession>